<sequence length="457" mass="48894">MAYDTNVGPLPDVLATVRQGRLHDPLARMEISGRTVLKGGTVIDPANGVEAEMDVAFRGQRVEEVADEIRLQHGDRVFDVRGLQVWPGLIDMHLHLGDLFEISSSPIFESVADGVTVALSPGAGNSFMSPALLGAEVDRGVPVNMGLYLGGLNVMGCQLSVDELVALFGGELPQEVASQKMTRNPLTYVTAPLIVGLKDHMGHFIADDETLDGLFEVSSRAGLVFMSHAQDPEHGERLAALSEGRPVHLTHCTAAGSGSHGDAKESMERFIELMRQPHISGDLMTAHLRPGLGNREGILIDRAAQQVAYEALADGTVDVLISDGQCDATMKGFGDTRDNIPAILELAEAGVLPLPQAVATMTSNVARRMAALTHEDWWTRELGHLGAGARANVTVVDPHDKLPTFVFVNGVMAAMENRPVREANGAGGWVTKFGILDRTGVGDLAAFAYHQGEQQGR</sequence>
<dbReference type="GO" id="GO:0019213">
    <property type="term" value="F:deacetylase activity"/>
    <property type="evidence" value="ECO:0007669"/>
    <property type="project" value="InterPro"/>
</dbReference>
<dbReference type="InterPro" id="IPR032466">
    <property type="entry name" value="Metal_Hydrolase"/>
</dbReference>
<organism evidence="2">
    <name type="scientific">uncultured Rubrobacteraceae bacterium</name>
    <dbReference type="NCBI Taxonomy" id="349277"/>
    <lineage>
        <taxon>Bacteria</taxon>
        <taxon>Bacillati</taxon>
        <taxon>Actinomycetota</taxon>
        <taxon>Rubrobacteria</taxon>
        <taxon>Rubrobacterales</taxon>
        <taxon>Rubrobacteraceae</taxon>
        <taxon>environmental samples</taxon>
    </lineage>
</organism>
<name>A0A6J4RKK5_9ACTN</name>
<keyword evidence="2" id="KW-0378">Hydrolase</keyword>
<dbReference type="EMBL" id="CADCVI010000148">
    <property type="protein sequence ID" value="CAA9475113.1"/>
    <property type="molecule type" value="Genomic_DNA"/>
</dbReference>
<dbReference type="Gene3D" id="3.20.20.140">
    <property type="entry name" value="Metal-dependent hydrolases"/>
    <property type="match status" value="1"/>
</dbReference>
<dbReference type="PANTHER" id="PTHR42717">
    <property type="entry name" value="DIHYDROOROTASE-RELATED"/>
    <property type="match status" value="1"/>
</dbReference>
<dbReference type="SUPFAM" id="SSF51338">
    <property type="entry name" value="Composite domain of metallo-dependent hydrolases"/>
    <property type="match status" value="1"/>
</dbReference>
<evidence type="ECO:0000313" key="2">
    <source>
        <dbReference type="EMBL" id="CAA9475113.1"/>
    </source>
</evidence>
<dbReference type="InterPro" id="IPR011059">
    <property type="entry name" value="Metal-dep_hydrolase_composite"/>
</dbReference>
<feature type="domain" description="Amidohydrolase-related" evidence="1">
    <location>
        <begin position="85"/>
        <end position="409"/>
    </location>
</feature>
<accession>A0A6J4RKK5</accession>
<dbReference type="InterPro" id="IPR020043">
    <property type="entry name" value="Deacetylase_Atu3266-like"/>
</dbReference>
<dbReference type="SUPFAM" id="SSF51556">
    <property type="entry name" value="Metallo-dependent hydrolases"/>
    <property type="match status" value="1"/>
</dbReference>
<proteinExistence type="predicted"/>
<dbReference type="Gene3D" id="2.30.40.10">
    <property type="entry name" value="Urease, subunit C, domain 1"/>
    <property type="match status" value="1"/>
</dbReference>
<evidence type="ECO:0000259" key="1">
    <source>
        <dbReference type="Pfam" id="PF01979"/>
    </source>
</evidence>
<dbReference type="AlphaFoldDB" id="A0A6J4RKK5"/>
<gene>
    <name evidence="2" type="ORF">AVDCRST_MAG25-2345</name>
</gene>
<dbReference type="EC" id="3.5.2.3" evidence="2"/>
<protein>
    <submittedName>
        <fullName evidence="2">Dihydroorotase</fullName>
        <ecNumber evidence="2">3.5.2.3</ecNumber>
    </submittedName>
</protein>
<dbReference type="PANTHER" id="PTHR42717:SF1">
    <property type="entry name" value="IMIDAZOLONEPROPIONASE AND RELATED AMIDOHYDROLASES"/>
    <property type="match status" value="1"/>
</dbReference>
<dbReference type="GO" id="GO:0004151">
    <property type="term" value="F:dihydroorotase activity"/>
    <property type="evidence" value="ECO:0007669"/>
    <property type="project" value="UniProtKB-EC"/>
</dbReference>
<reference evidence="2" key="1">
    <citation type="submission" date="2020-02" db="EMBL/GenBank/DDBJ databases">
        <authorList>
            <person name="Meier V. D."/>
        </authorList>
    </citation>
    <scope>NUCLEOTIDE SEQUENCE</scope>
    <source>
        <strain evidence="2">AVDCRST_MAG25</strain>
    </source>
</reference>
<dbReference type="InterPro" id="IPR006680">
    <property type="entry name" value="Amidohydro-rel"/>
</dbReference>
<dbReference type="Pfam" id="PF01979">
    <property type="entry name" value="Amidohydro_1"/>
    <property type="match status" value="1"/>
</dbReference>